<name>A0AAD6TC02_9AGAR</name>
<feature type="compositionally biased region" description="Low complexity" evidence="1">
    <location>
        <begin position="685"/>
        <end position="697"/>
    </location>
</feature>
<comment type="caution">
    <text evidence="2">The sequence shown here is derived from an EMBL/GenBank/DDBJ whole genome shotgun (WGS) entry which is preliminary data.</text>
</comment>
<proteinExistence type="predicted"/>
<feature type="region of interest" description="Disordered" evidence="1">
    <location>
        <begin position="833"/>
        <end position="886"/>
    </location>
</feature>
<feature type="compositionally biased region" description="Polar residues" evidence="1">
    <location>
        <begin position="665"/>
        <end position="676"/>
    </location>
</feature>
<feature type="compositionally biased region" description="Acidic residues" evidence="1">
    <location>
        <begin position="119"/>
        <end position="142"/>
    </location>
</feature>
<feature type="compositionally biased region" description="Acidic residues" evidence="1">
    <location>
        <begin position="644"/>
        <end position="655"/>
    </location>
</feature>
<feature type="compositionally biased region" description="Polar residues" evidence="1">
    <location>
        <begin position="34"/>
        <end position="47"/>
    </location>
</feature>
<dbReference type="PANTHER" id="PTHR46528">
    <property type="entry name" value="PROTEIN SON"/>
    <property type="match status" value="1"/>
</dbReference>
<gene>
    <name evidence="2" type="ORF">C8F04DRAFT_1175398</name>
</gene>
<keyword evidence="3" id="KW-1185">Reference proteome</keyword>
<evidence type="ECO:0000256" key="1">
    <source>
        <dbReference type="SAM" id="MobiDB-lite"/>
    </source>
</evidence>
<feature type="compositionally biased region" description="Low complexity" evidence="1">
    <location>
        <begin position="93"/>
        <end position="115"/>
    </location>
</feature>
<dbReference type="GO" id="GO:0003723">
    <property type="term" value="F:RNA binding"/>
    <property type="evidence" value="ECO:0007669"/>
    <property type="project" value="InterPro"/>
</dbReference>
<feature type="compositionally biased region" description="Low complexity" evidence="1">
    <location>
        <begin position="716"/>
        <end position="735"/>
    </location>
</feature>
<protein>
    <submittedName>
        <fullName evidence="2">Uncharacterized protein</fullName>
    </submittedName>
</protein>
<evidence type="ECO:0000313" key="2">
    <source>
        <dbReference type="EMBL" id="KAJ7043621.1"/>
    </source>
</evidence>
<feature type="region of interest" description="Disordered" evidence="1">
    <location>
        <begin position="509"/>
        <end position="735"/>
    </location>
</feature>
<feature type="compositionally biased region" description="Basic residues" evidence="1">
    <location>
        <begin position="16"/>
        <end position="25"/>
    </location>
</feature>
<dbReference type="PANTHER" id="PTHR46528:SF1">
    <property type="entry name" value="PROTEIN SON"/>
    <property type="match status" value="1"/>
</dbReference>
<feature type="compositionally biased region" description="Basic and acidic residues" evidence="1">
    <location>
        <begin position="843"/>
        <end position="852"/>
    </location>
</feature>
<feature type="compositionally biased region" description="Polar residues" evidence="1">
    <location>
        <begin position="78"/>
        <end position="92"/>
    </location>
</feature>
<feature type="region of interest" description="Disordered" evidence="1">
    <location>
        <begin position="15"/>
        <end position="178"/>
    </location>
</feature>
<feature type="compositionally biased region" description="Acidic residues" evidence="1">
    <location>
        <begin position="598"/>
        <end position="610"/>
    </location>
</feature>
<sequence>MDLEISFYDPLAASFKKPKRKKAPSRRALADANATPTDASAVDTTATPLPDENRAPNVDSVPPVSTPIAAPAPVLHSPNENDTAALTPNDNQTALASSTAATSTAPVSTPAITSAGNDDGWEDQDSDDEDEEDEEDDEDDEEGVSRGEVGASSWAKRNPDKPMIPLRTGRKKQSTETRATAKLKRAANKKKSLDFQADIDNINEARNKLAVEVAEKHGVKVDVVLRRLMAKSSFKASRKVNLFNAKVHHLCKKARRMGNALGWADAKRKALTDPEFQNLSKVEEWALRAGLAADREKREKAARATNNAARADGQFTLAMVAEEGTKHVFQVGSFAQRTGIMGFGLFSRGHIHDKTIPTQIESMGALDFCQEVIGIPAQDLALKFELWCVARDKGLTGVDTLGSMRKEVNRAIGEGLVTTTGKKKIRMNYVQYWKRIVLHHGVILKGWPLDGGVTSPSDVNDVESMKTLRDALQSGECYWHKMTSNEKERAKEQYEDMVETGEIEVITRKVRSDKKTTRKPSKKSKSKADGPIGTRSKATGAKKRRVWEEEEDTEDEGEEDDDRAKKQKKKKSTEGRSGKQSKEKEKSGRGRKRKVREEDEEDEDEEDEEEDRSKKQKKKSMEGGSGKQSKEKSGQGKKRKVREEDEEDEEEEEEEERPRKKTKKTASGDSGGSYHSKSIADKRAQLLALAAMAKKPSGLGGKAKPKPKPMAKVKSRGSGQSSGKSGSKAKVLSKVPPGIRVAVEKDVMDEEEDDDEDMRADIGHHVGRAGRGGAARDGALGHPGSPIYPRFIGDFFVDFGARITEAHVGRRSGAAAPGAVMSAVMSALMGLMSAGRTPPHRGNRSENNEKKAPQTQNEQAPSPQTQDRYGRNATTVTKGNRFDIVA</sequence>
<feature type="compositionally biased region" description="Basic residues" evidence="1">
    <location>
        <begin position="703"/>
        <end position="715"/>
    </location>
</feature>
<dbReference type="GO" id="GO:0043484">
    <property type="term" value="P:regulation of RNA splicing"/>
    <property type="evidence" value="ECO:0007669"/>
    <property type="project" value="InterPro"/>
</dbReference>
<reference evidence="2" key="1">
    <citation type="submission" date="2023-03" db="EMBL/GenBank/DDBJ databases">
        <title>Massive genome expansion in bonnet fungi (Mycena s.s.) driven by repeated elements and novel gene families across ecological guilds.</title>
        <authorList>
            <consortium name="Lawrence Berkeley National Laboratory"/>
            <person name="Harder C.B."/>
            <person name="Miyauchi S."/>
            <person name="Viragh M."/>
            <person name="Kuo A."/>
            <person name="Thoen E."/>
            <person name="Andreopoulos B."/>
            <person name="Lu D."/>
            <person name="Skrede I."/>
            <person name="Drula E."/>
            <person name="Henrissat B."/>
            <person name="Morin E."/>
            <person name="Kohler A."/>
            <person name="Barry K."/>
            <person name="LaButti K."/>
            <person name="Morin E."/>
            <person name="Salamov A."/>
            <person name="Lipzen A."/>
            <person name="Mereny Z."/>
            <person name="Hegedus B."/>
            <person name="Baldrian P."/>
            <person name="Stursova M."/>
            <person name="Weitz H."/>
            <person name="Taylor A."/>
            <person name="Grigoriev I.V."/>
            <person name="Nagy L.G."/>
            <person name="Martin F."/>
            <person name="Kauserud H."/>
        </authorList>
    </citation>
    <scope>NUCLEOTIDE SEQUENCE</scope>
    <source>
        <strain evidence="2">CBHHK200</strain>
    </source>
</reference>
<accession>A0AAD6TC02</accession>
<dbReference type="AlphaFoldDB" id="A0AAD6TC02"/>
<dbReference type="Proteomes" id="UP001218188">
    <property type="component" value="Unassembled WGS sequence"/>
</dbReference>
<feature type="compositionally biased region" description="Polar residues" evidence="1">
    <location>
        <begin position="853"/>
        <end position="878"/>
    </location>
</feature>
<dbReference type="InterPro" id="IPR032922">
    <property type="entry name" value="SON"/>
</dbReference>
<feature type="compositionally biased region" description="Basic residues" evidence="1">
    <location>
        <begin position="509"/>
        <end position="525"/>
    </location>
</feature>
<feature type="compositionally biased region" description="Basic and acidic residues" evidence="1">
    <location>
        <begin position="572"/>
        <end position="588"/>
    </location>
</feature>
<organism evidence="2 3">
    <name type="scientific">Mycena alexandri</name>
    <dbReference type="NCBI Taxonomy" id="1745969"/>
    <lineage>
        <taxon>Eukaryota</taxon>
        <taxon>Fungi</taxon>
        <taxon>Dikarya</taxon>
        <taxon>Basidiomycota</taxon>
        <taxon>Agaricomycotina</taxon>
        <taxon>Agaricomycetes</taxon>
        <taxon>Agaricomycetidae</taxon>
        <taxon>Agaricales</taxon>
        <taxon>Marasmiineae</taxon>
        <taxon>Mycenaceae</taxon>
        <taxon>Mycena</taxon>
    </lineage>
</organism>
<evidence type="ECO:0000313" key="3">
    <source>
        <dbReference type="Proteomes" id="UP001218188"/>
    </source>
</evidence>
<feature type="compositionally biased region" description="Acidic residues" evidence="1">
    <location>
        <begin position="548"/>
        <end position="561"/>
    </location>
</feature>
<dbReference type="GO" id="GO:0051726">
    <property type="term" value="P:regulation of cell cycle"/>
    <property type="evidence" value="ECO:0007669"/>
    <property type="project" value="InterPro"/>
</dbReference>
<dbReference type="EMBL" id="JARJCM010000009">
    <property type="protein sequence ID" value="KAJ7043621.1"/>
    <property type="molecule type" value="Genomic_DNA"/>
</dbReference>